<proteinExistence type="predicted"/>
<keyword evidence="3" id="KW-1185">Reference proteome</keyword>
<feature type="region of interest" description="Disordered" evidence="1">
    <location>
        <begin position="130"/>
        <end position="170"/>
    </location>
</feature>
<evidence type="ECO:0000256" key="1">
    <source>
        <dbReference type="SAM" id="MobiDB-lite"/>
    </source>
</evidence>
<name>A0ABR0EXK9_ZASCE</name>
<evidence type="ECO:0000313" key="2">
    <source>
        <dbReference type="EMBL" id="KAK4506242.1"/>
    </source>
</evidence>
<gene>
    <name evidence="2" type="ORF">PRZ48_004207</name>
</gene>
<organism evidence="2 3">
    <name type="scientific">Zasmidium cellare</name>
    <name type="common">Wine cellar mold</name>
    <name type="synonym">Racodium cellare</name>
    <dbReference type="NCBI Taxonomy" id="395010"/>
    <lineage>
        <taxon>Eukaryota</taxon>
        <taxon>Fungi</taxon>
        <taxon>Dikarya</taxon>
        <taxon>Ascomycota</taxon>
        <taxon>Pezizomycotina</taxon>
        <taxon>Dothideomycetes</taxon>
        <taxon>Dothideomycetidae</taxon>
        <taxon>Mycosphaerellales</taxon>
        <taxon>Mycosphaerellaceae</taxon>
        <taxon>Zasmidium</taxon>
    </lineage>
</organism>
<sequence length="197" mass="20890">MTKSLTETVRSTTTIPAVHTSPKQTVVTTIVLTTLVSTVTADQPSSSPCVDKTITSTTTMTKFVTKPAEPSQSLVMISQLSDGQINGPPVTAHGPLDPSSLDFLHSTTKPTPSPSAFIDPLQSWLVTGHPQPSVGFPHHGPYKNSTTCTESTTHHDGTETRNPDAPIPFPTQSFLNVTSLLEHGHGPKPGHQPTLSV</sequence>
<comment type="caution">
    <text evidence="2">The sequence shown here is derived from an EMBL/GenBank/DDBJ whole genome shotgun (WGS) entry which is preliminary data.</text>
</comment>
<dbReference type="EMBL" id="JAXOVC010000002">
    <property type="protein sequence ID" value="KAK4506242.1"/>
    <property type="molecule type" value="Genomic_DNA"/>
</dbReference>
<accession>A0ABR0EXK9</accession>
<reference evidence="2 3" key="1">
    <citation type="journal article" date="2023" name="G3 (Bethesda)">
        <title>A chromosome-level genome assembly of Zasmidium syzygii isolated from banana leaves.</title>
        <authorList>
            <person name="van Westerhoven A.C."/>
            <person name="Mehrabi R."/>
            <person name="Talebi R."/>
            <person name="Steentjes M.B.F."/>
            <person name="Corcolon B."/>
            <person name="Chong P.A."/>
            <person name="Kema G.H.J."/>
            <person name="Seidl M.F."/>
        </authorList>
    </citation>
    <scope>NUCLEOTIDE SEQUENCE [LARGE SCALE GENOMIC DNA]</scope>
    <source>
        <strain evidence="2 3">P124</strain>
    </source>
</reference>
<feature type="compositionally biased region" description="Basic and acidic residues" evidence="1">
    <location>
        <begin position="152"/>
        <end position="162"/>
    </location>
</feature>
<dbReference type="Proteomes" id="UP001305779">
    <property type="component" value="Unassembled WGS sequence"/>
</dbReference>
<protein>
    <submittedName>
        <fullName evidence="2">Uncharacterized protein</fullName>
    </submittedName>
</protein>
<evidence type="ECO:0000313" key="3">
    <source>
        <dbReference type="Proteomes" id="UP001305779"/>
    </source>
</evidence>